<reference evidence="2 3" key="1">
    <citation type="submission" date="2014-11" db="EMBL/GenBank/DDBJ databases">
        <title>Pan-genome of Gallibacterium spp.</title>
        <authorList>
            <person name="Kudirkiene E."/>
            <person name="Bojesen A.M."/>
        </authorList>
    </citation>
    <scope>NUCLEOTIDE SEQUENCE [LARGE SCALE GENOMIC DNA]</scope>
    <source>
        <strain evidence="2 3">18469/18</strain>
    </source>
</reference>
<gene>
    <name evidence="2" type="ORF">QV09_10335</name>
</gene>
<sequence length="276" mass="31542">MTNQTQLSTFNFEESSIRVVSINNEPWFIAKDVCEAIGIDNNRKALLALDDDEKGVTLSNTLGGMQEMNIISESGMYTLILRCRDAVKKGSIPHRFRKWVTAEVLPQIRKTGKYEKVSTTVDDRTGLRDAVNMLVSKKGLLYSDAYQLVHHRFNVKSIEELSKEQLPQAVEYVHRVILEGELIDPSVLQLSKNSQHLETTLKIMVELYGYCLHAYEMQEKLSQYPALIEEINTKIGGQYLHNLKHPLEQVMTKAKHFIRSNSEKLTLIKAVDHLLN</sequence>
<organism evidence="2 3">
    <name type="scientific">Gallibacterium salpingitidis</name>
    <dbReference type="NCBI Taxonomy" id="505341"/>
    <lineage>
        <taxon>Bacteria</taxon>
        <taxon>Pseudomonadati</taxon>
        <taxon>Pseudomonadota</taxon>
        <taxon>Gammaproteobacteria</taxon>
        <taxon>Pasteurellales</taxon>
        <taxon>Pasteurellaceae</taxon>
        <taxon>Gallibacterium</taxon>
    </lineage>
</organism>
<dbReference type="Proteomes" id="UP000092527">
    <property type="component" value="Unassembled WGS sequence"/>
</dbReference>
<dbReference type="PANTHER" id="PTHR36180">
    <property type="entry name" value="DNA-BINDING PROTEIN-RELATED-RELATED"/>
    <property type="match status" value="1"/>
</dbReference>
<dbReference type="PROSITE" id="PS51750">
    <property type="entry name" value="BRO_N"/>
    <property type="match status" value="1"/>
</dbReference>
<proteinExistence type="predicted"/>
<accession>A0AB36E0C9</accession>
<protein>
    <submittedName>
        <fullName evidence="2">Antirepressor</fullName>
    </submittedName>
</protein>
<dbReference type="SMART" id="SM01040">
    <property type="entry name" value="Bro-N"/>
    <property type="match status" value="1"/>
</dbReference>
<evidence type="ECO:0000259" key="1">
    <source>
        <dbReference type="PROSITE" id="PS51750"/>
    </source>
</evidence>
<feature type="domain" description="Bro-N" evidence="1">
    <location>
        <begin position="4"/>
        <end position="112"/>
    </location>
</feature>
<dbReference type="PANTHER" id="PTHR36180:SF2">
    <property type="entry name" value="BRO FAMILY PROTEIN"/>
    <property type="match status" value="1"/>
</dbReference>
<dbReference type="AlphaFoldDB" id="A0AB36E0C9"/>
<evidence type="ECO:0000313" key="2">
    <source>
        <dbReference type="EMBL" id="OBX07846.1"/>
    </source>
</evidence>
<dbReference type="RefSeq" id="WP_231923853.1">
    <property type="nucleotide sequence ID" value="NZ_JTJT01000007.1"/>
</dbReference>
<comment type="caution">
    <text evidence="2">The sequence shown here is derived from an EMBL/GenBank/DDBJ whole genome shotgun (WGS) entry which is preliminary data.</text>
</comment>
<dbReference type="EMBL" id="JTJU01000064">
    <property type="protein sequence ID" value="OBX07846.1"/>
    <property type="molecule type" value="Genomic_DNA"/>
</dbReference>
<dbReference type="InterPro" id="IPR003497">
    <property type="entry name" value="BRO_N_domain"/>
</dbReference>
<name>A0AB36E0C9_9PAST</name>
<evidence type="ECO:0000313" key="3">
    <source>
        <dbReference type="Proteomes" id="UP000092527"/>
    </source>
</evidence>
<dbReference type="Pfam" id="PF02498">
    <property type="entry name" value="Bro-N"/>
    <property type="match status" value="1"/>
</dbReference>